<dbReference type="EMBL" id="ML977335">
    <property type="protein sequence ID" value="KAF2111177.1"/>
    <property type="molecule type" value="Genomic_DNA"/>
</dbReference>
<accession>A0A6A5YX68</accession>
<evidence type="ECO:0000313" key="2">
    <source>
        <dbReference type="EMBL" id="KAF2111177.1"/>
    </source>
</evidence>
<dbReference type="SUPFAM" id="SSF56112">
    <property type="entry name" value="Protein kinase-like (PK-like)"/>
    <property type="match status" value="1"/>
</dbReference>
<dbReference type="InterPro" id="IPR051678">
    <property type="entry name" value="AGP_Transferase"/>
</dbReference>
<dbReference type="GO" id="GO:0016301">
    <property type="term" value="F:kinase activity"/>
    <property type="evidence" value="ECO:0007669"/>
    <property type="project" value="UniProtKB-KW"/>
</dbReference>
<dbReference type="AlphaFoldDB" id="A0A6A5YX68"/>
<evidence type="ECO:0000313" key="3">
    <source>
        <dbReference type="Proteomes" id="UP000799770"/>
    </source>
</evidence>
<dbReference type="InterPro" id="IPR002575">
    <property type="entry name" value="Aminoglycoside_PTrfase"/>
</dbReference>
<dbReference type="PANTHER" id="PTHR21310">
    <property type="entry name" value="AMINOGLYCOSIDE PHOSPHOTRANSFERASE-RELATED-RELATED"/>
    <property type="match status" value="1"/>
</dbReference>
<feature type="domain" description="Aminoglycoside phosphotransferase" evidence="1">
    <location>
        <begin position="83"/>
        <end position="258"/>
    </location>
</feature>
<dbReference type="Proteomes" id="UP000799770">
    <property type="component" value="Unassembled WGS sequence"/>
</dbReference>
<reference evidence="2" key="1">
    <citation type="journal article" date="2020" name="Stud. Mycol.">
        <title>101 Dothideomycetes genomes: a test case for predicting lifestyles and emergence of pathogens.</title>
        <authorList>
            <person name="Haridas S."/>
            <person name="Albert R."/>
            <person name="Binder M."/>
            <person name="Bloem J."/>
            <person name="Labutti K."/>
            <person name="Salamov A."/>
            <person name="Andreopoulos B."/>
            <person name="Baker S."/>
            <person name="Barry K."/>
            <person name="Bills G."/>
            <person name="Bluhm B."/>
            <person name="Cannon C."/>
            <person name="Castanera R."/>
            <person name="Culley D."/>
            <person name="Daum C."/>
            <person name="Ezra D."/>
            <person name="Gonzalez J."/>
            <person name="Henrissat B."/>
            <person name="Kuo A."/>
            <person name="Liang C."/>
            <person name="Lipzen A."/>
            <person name="Lutzoni F."/>
            <person name="Magnuson J."/>
            <person name="Mondo S."/>
            <person name="Nolan M."/>
            <person name="Ohm R."/>
            <person name="Pangilinan J."/>
            <person name="Park H.-J."/>
            <person name="Ramirez L."/>
            <person name="Alfaro M."/>
            <person name="Sun H."/>
            <person name="Tritt A."/>
            <person name="Yoshinaga Y."/>
            <person name="Zwiers L.-H."/>
            <person name="Turgeon B."/>
            <person name="Goodwin S."/>
            <person name="Spatafora J."/>
            <person name="Crous P."/>
            <person name="Grigoriev I."/>
        </authorList>
    </citation>
    <scope>NUCLEOTIDE SEQUENCE</scope>
    <source>
        <strain evidence="2">CBS 627.86</strain>
    </source>
</reference>
<name>A0A6A5YX68_9PLEO</name>
<keyword evidence="3" id="KW-1185">Reference proteome</keyword>
<gene>
    <name evidence="2" type="ORF">BDV96DRAFT_666405</name>
</gene>
<keyword evidence="2" id="KW-0808">Transferase</keyword>
<proteinExistence type="predicted"/>
<dbReference type="PANTHER" id="PTHR21310:SF54">
    <property type="entry name" value="AMINOGLYCOSIDE PHOSPHOTRANSFERASE DOMAIN-CONTAINING PROTEIN"/>
    <property type="match status" value="1"/>
</dbReference>
<dbReference type="Gene3D" id="3.90.1200.10">
    <property type="match status" value="1"/>
</dbReference>
<dbReference type="CDD" id="cd05120">
    <property type="entry name" value="APH_ChoK_like"/>
    <property type="match status" value="1"/>
</dbReference>
<dbReference type="InterPro" id="IPR011009">
    <property type="entry name" value="Kinase-like_dom_sf"/>
</dbReference>
<dbReference type="Pfam" id="PF01636">
    <property type="entry name" value="APH"/>
    <property type="match status" value="1"/>
</dbReference>
<sequence>MTTIPHFQRDHLPDSTQASLNFPDSTWFRSQASFYSFPSPAEVRALNPLDRSGVARYEDVGLVVKYGPSVSIAEAICLWVVRKVLQNQVPVPEVYGWKRDGRDVFIYMQLVPGPTLLESWPSLSYEDRLSVCNDLRQMITQLRTIGTDQTPLLIGSVTGGYPLDYVVQGEPSLRSFPSPMEFHDWLSWLWRRKIEDPQTVPDLWRPLLPDDANVVFTHGDLHRRNIIITSTSPVRVAALLDWEQSGWYPDYWEYCKAMFTASDAEDWRGNGWIDMILTPNTGALEAFDFITGAIGAW</sequence>
<keyword evidence="2" id="KW-0418">Kinase</keyword>
<evidence type="ECO:0000259" key="1">
    <source>
        <dbReference type="Pfam" id="PF01636"/>
    </source>
</evidence>
<protein>
    <submittedName>
        <fullName evidence="2">Kinase-like domain-containing protein</fullName>
    </submittedName>
</protein>
<dbReference type="OrthoDB" id="5404599at2759"/>
<organism evidence="2 3">
    <name type="scientific">Lophiotrema nucula</name>
    <dbReference type="NCBI Taxonomy" id="690887"/>
    <lineage>
        <taxon>Eukaryota</taxon>
        <taxon>Fungi</taxon>
        <taxon>Dikarya</taxon>
        <taxon>Ascomycota</taxon>
        <taxon>Pezizomycotina</taxon>
        <taxon>Dothideomycetes</taxon>
        <taxon>Pleosporomycetidae</taxon>
        <taxon>Pleosporales</taxon>
        <taxon>Lophiotremataceae</taxon>
        <taxon>Lophiotrema</taxon>
    </lineage>
</organism>